<sequence length="330" mass="36206">MHALSLLLILHLLKPGVCESCSLVVSPAGLVVKYGAPASANCTSDTVTSMGWESSLGEFPLFGTEVKELTWRVDSLTDWNIKPQCFEISEVGGQCARVLKVTVYKLPDRVSIRYLNHSGPVVEGHQYSLHCLVQNTAPIEHLRVTFFKVSTNGEQTVLYTQPLNNDILQLNNDMRQPVNESYSLQFSPTSVDDGAQWFCSAMLDLGPEGPRPPAVMESDRLNTTVHFAPEFSCSAKLQVRAGEGLTCDVRGNPLPSVTWLRDGQVLTPPTHLSREDAGNYTLMALNRIGRANHTVEVEVLHDRAARGASCQAAGSATVAVLLHQLIHWLY</sequence>
<dbReference type="GeneTree" id="ENSGT00940000159005"/>
<evidence type="ECO:0000256" key="1">
    <source>
        <dbReference type="SAM" id="SignalP"/>
    </source>
</evidence>
<feature type="chain" id="PRO_5044341196" description="Ig-like domain-containing protein" evidence="1">
    <location>
        <begin position="19"/>
        <end position="330"/>
    </location>
</feature>
<evidence type="ECO:0000313" key="3">
    <source>
        <dbReference type="Ensembl" id="ENSOTSP00005117350.1"/>
    </source>
</evidence>
<organism evidence="3 4">
    <name type="scientific">Oncorhynchus tshawytscha</name>
    <name type="common">Chinook salmon</name>
    <name type="synonym">Salmo tshawytscha</name>
    <dbReference type="NCBI Taxonomy" id="74940"/>
    <lineage>
        <taxon>Eukaryota</taxon>
        <taxon>Metazoa</taxon>
        <taxon>Chordata</taxon>
        <taxon>Craniata</taxon>
        <taxon>Vertebrata</taxon>
        <taxon>Euteleostomi</taxon>
        <taxon>Actinopterygii</taxon>
        <taxon>Neopterygii</taxon>
        <taxon>Teleostei</taxon>
        <taxon>Protacanthopterygii</taxon>
        <taxon>Salmoniformes</taxon>
        <taxon>Salmonidae</taxon>
        <taxon>Salmoninae</taxon>
        <taxon>Oncorhynchus</taxon>
    </lineage>
</organism>
<dbReference type="RefSeq" id="XP_042173621.1">
    <property type="nucleotide sequence ID" value="XM_042317687.1"/>
</dbReference>
<dbReference type="PANTHER" id="PTHR13771">
    <property type="entry name" value="INTERCELLULAR ADHESION MOLECULE"/>
    <property type="match status" value="1"/>
</dbReference>
<name>A0AAZ3PLW0_ONCTS</name>
<feature type="domain" description="Ig-like" evidence="2">
    <location>
        <begin position="229"/>
        <end position="298"/>
    </location>
</feature>
<reference evidence="3" key="2">
    <citation type="submission" date="2025-08" db="UniProtKB">
        <authorList>
            <consortium name="Ensembl"/>
        </authorList>
    </citation>
    <scope>IDENTIFICATION</scope>
</reference>
<reference evidence="4" key="1">
    <citation type="journal article" date="2018" name="PLoS ONE">
        <title>Chinook salmon (Oncorhynchus tshawytscha) genome and transcriptome.</title>
        <authorList>
            <person name="Christensen K.A."/>
            <person name="Leong J.S."/>
            <person name="Sakhrani D."/>
            <person name="Biagi C.A."/>
            <person name="Minkley D.R."/>
            <person name="Withler R.E."/>
            <person name="Rondeau E.B."/>
            <person name="Koop B.F."/>
            <person name="Devlin R.H."/>
        </authorList>
    </citation>
    <scope>NUCLEOTIDE SEQUENCE [LARGE SCALE GENOMIC DNA]</scope>
</reference>
<dbReference type="AlphaFoldDB" id="A0AAZ3PLW0"/>
<dbReference type="InterPro" id="IPR003599">
    <property type="entry name" value="Ig_sub"/>
</dbReference>
<dbReference type="PROSITE" id="PS50835">
    <property type="entry name" value="IG_LIKE"/>
    <property type="match status" value="1"/>
</dbReference>
<dbReference type="PANTHER" id="PTHR13771:SF9">
    <property type="entry name" value="INTERCELLULAR ADHESION MOLECULE 5"/>
    <property type="match status" value="1"/>
</dbReference>
<dbReference type="Ensembl" id="ENSOTST00005159025.1">
    <property type="protein sequence ID" value="ENSOTSP00005117350.1"/>
    <property type="gene ID" value="ENSOTSG00005049069.1"/>
</dbReference>
<proteinExistence type="predicted"/>
<dbReference type="GeneID" id="121845774"/>
<dbReference type="Proteomes" id="UP000694402">
    <property type="component" value="Unassembled WGS sequence"/>
</dbReference>
<dbReference type="InterPro" id="IPR047012">
    <property type="entry name" value="ICAM_VCAM"/>
</dbReference>
<gene>
    <name evidence="3" type="primary">LOC121845774</name>
</gene>
<evidence type="ECO:0000259" key="2">
    <source>
        <dbReference type="PROSITE" id="PS50835"/>
    </source>
</evidence>
<protein>
    <recommendedName>
        <fullName evidence="2">Ig-like domain-containing protein</fullName>
    </recommendedName>
</protein>
<dbReference type="SMART" id="SM00409">
    <property type="entry name" value="IG"/>
    <property type="match status" value="2"/>
</dbReference>
<accession>A0AAZ3PLW0</accession>
<dbReference type="InterPro" id="IPR007110">
    <property type="entry name" value="Ig-like_dom"/>
</dbReference>
<dbReference type="GO" id="GO:0007155">
    <property type="term" value="P:cell adhesion"/>
    <property type="evidence" value="ECO:0007669"/>
    <property type="project" value="InterPro"/>
</dbReference>
<dbReference type="KEGG" id="otw:121845774"/>
<reference evidence="3" key="3">
    <citation type="submission" date="2025-09" db="UniProtKB">
        <authorList>
            <consortium name="Ensembl"/>
        </authorList>
    </citation>
    <scope>IDENTIFICATION</scope>
</reference>
<evidence type="ECO:0000313" key="4">
    <source>
        <dbReference type="Proteomes" id="UP000694402"/>
    </source>
</evidence>
<keyword evidence="4" id="KW-1185">Reference proteome</keyword>
<feature type="signal peptide" evidence="1">
    <location>
        <begin position="1"/>
        <end position="18"/>
    </location>
</feature>
<dbReference type="GO" id="GO:0005178">
    <property type="term" value="F:integrin binding"/>
    <property type="evidence" value="ECO:0007669"/>
    <property type="project" value="InterPro"/>
</dbReference>
<keyword evidence="1" id="KW-0732">Signal</keyword>